<dbReference type="InterPro" id="IPR016024">
    <property type="entry name" value="ARM-type_fold"/>
</dbReference>
<dbReference type="Pfam" id="PF04869">
    <property type="entry name" value="Uso1_p115_head"/>
    <property type="match status" value="1"/>
</dbReference>
<feature type="domain" description="Vesicle tethering protein Uso1/P115-like head" evidence="6">
    <location>
        <begin position="363"/>
        <end position="674"/>
    </location>
</feature>
<dbReference type="OrthoDB" id="198977at2759"/>
<dbReference type="GO" id="GO:0005795">
    <property type="term" value="C:Golgi stack"/>
    <property type="evidence" value="ECO:0007669"/>
    <property type="project" value="TreeGrafter"/>
</dbReference>
<feature type="region of interest" description="Disordered" evidence="5">
    <location>
        <begin position="1767"/>
        <end position="1786"/>
    </location>
</feature>
<feature type="compositionally biased region" description="Basic and acidic residues" evidence="5">
    <location>
        <begin position="1435"/>
        <end position="1450"/>
    </location>
</feature>
<dbReference type="GO" id="GO:0048211">
    <property type="term" value="P:Golgi vesicle docking"/>
    <property type="evidence" value="ECO:0007669"/>
    <property type="project" value="TreeGrafter"/>
</dbReference>
<feature type="region of interest" description="Disordered" evidence="5">
    <location>
        <begin position="1884"/>
        <end position="1916"/>
    </location>
</feature>
<feature type="coiled-coil region" evidence="4">
    <location>
        <begin position="1505"/>
        <end position="1717"/>
    </location>
</feature>
<evidence type="ECO:0000256" key="5">
    <source>
        <dbReference type="SAM" id="MobiDB-lite"/>
    </source>
</evidence>
<sequence length="1916" mass="219339">MELIQGFIQPPKIQSAEEAIPTLCDRVENATLINDRRSAVLGLKAFSREYRESVVASGLKPLINTLKRDFVDENSVKAILETLLILFIRGDGDDDLTRNWISQQSRLQNGKYPSPLVMKQEKQQADQFSLWIADAITQSDELVHLLIELLDTGNFHIRLYTIQLLEAVVSARPTRSRSAIISLPTGVSTLVSLLDDVHEPIRDEAILLLMSVANESSHVQVLVAFENIFERLFCIIEEEGGLRGSIVVNDCLSLIHNILKYNTSNQTLFLESGNLPRLAQILNEPLAGEEFFWNEQRVININTALDIVSLTVDPGNSTAYKNQTMLLESSVLMIVLRLAFHHNIPKNVRPVALLSAADMIRGNSLAQKEFSKIDVPYFDPSLPSPVPQNHLVPIVKLLLNWTFYTNSVHLFSLRVASLELLKSYLHSDGEIQISFLSQEIKDYNGKELTSIKCNLFEAILDYDLELKLNPYKLFFAADLFMYLFESDTSENDGLREMTRKVTAGSGLDEEEQLSSIQALSELIITSLTSEDIRIPISYITLLIFWIYGDQNALNDFLSNRGVIQSLLSFSYQVESDDITVKCLVTMLLGVSYEFSSKNSPFPRRQYFEYITKTLGKDNYFSRISQFKNDSMFAKAPKEIGLNPAFDETGLPRVYFSPYFVAFFTENYYRIKTALLHSCEEEPYAKISYETFEELQNECHMLKQDLKQIESDSSASLLELNEKLNTLKEEHQSLAKYHDDLQQDSAKIKVQLSKTAQQLQETEALLKETTDVKDKLLSEKSENVKTLENVNQINDKNKEKMQSLENKLNSVTAAKNRAEEGINKMNRELMALTRSKGELESKVKELQKKNEKLSNDFKKKEKSLESLIIQKDKYMSSLKLELDKSQEKINILNSQNNALINDSNEWKSKFHSNDKLISKMTEKLQSISENYKQLQTERDGLSSSLQELKLGSNNELSALKNNFESLSASKSQIATENEAFVKELATLQEKYDNFSGKYEYEKSILTSEIKNLNEAVSELEKSLEETKAEKEESTKELGRLQIKCDNCEENLEAEKSAKETLEQRLGDLTQNLNTCRIELDEAIKKNGELDIASHLHLSEAEKLKEELTIKIEALDTTSKHSKELEGELKRKEHSYIESEKNMKLSLTRLEEAKANALTDNESLKIQILHIEKKYQELKAQNAANVEELKKSLLELREERQRDEKKLKELDEQLKEKANLLEGLKEKREKDSELIKNLQEQLGSISCERDELLATKSELVKQLDASKEKLEISVQDVETSRKEYEELKKAEEKTLEEVKELRENSKLEAEGNKREFEKLKQAKMEADAQLQKTEKNSQEKQLEIEALKVAKKKASSELAKLKRNLQETDKEMTNLRIEFKKKVQDFEKERKLLNEGSDSVTRQYSEEITKLEEKLQRTEFELQSKGKELDNLTAAENESRVESEEAMAEKASEITSLKSTIDELKSKSKEATLDLEKQATDSQKKIIELEKTIGTLHMDVAQKNHQIAANDKKLSEYTENCVKLQNELDELNLEFKNQSIKYETLENKESSLQDLLKKANEEKSRCSKKLEERNLQYDELEEKLKTKFSELADLESQRKARQKLEETAQRNERKIVDLESKVTEVDGLRKQLESNLNEMKKLEVEGDFRKSELKMMNTEKNELLGNLEQKSKKVENLEMNLAKKCTELDDLSAEKITIVENLEKLLKERELSLSNLEAEKSSLIASQIKLESRLEESDSKLEKETLANTENEKLRIKVEKLGEELSSLQAKASEYEKETSSLIHEKNSLGVKADSLAKELRNLASSNEQCKIDSDARERQIKEENDYLSSELEKLRLQVAESESSKTKGDNKSPKSSEGNSEVDELMLLVTDLDEKNTKYKAKLKELGVELSSDEDDEEEDDEEGDEEEEDDNDGEGS</sequence>
<evidence type="ECO:0000259" key="6">
    <source>
        <dbReference type="Pfam" id="PF04869"/>
    </source>
</evidence>
<keyword evidence="3 4" id="KW-0175">Coiled coil</keyword>
<evidence type="ECO:0000259" key="7">
    <source>
        <dbReference type="Pfam" id="PF04871"/>
    </source>
</evidence>
<dbReference type="GO" id="GO:0012507">
    <property type="term" value="C:ER to Golgi transport vesicle membrane"/>
    <property type="evidence" value="ECO:0007669"/>
    <property type="project" value="TreeGrafter"/>
</dbReference>
<proteinExistence type="predicted"/>
<dbReference type="GO" id="GO:0048280">
    <property type="term" value="P:vesicle fusion with Golgi apparatus"/>
    <property type="evidence" value="ECO:0007669"/>
    <property type="project" value="InterPro"/>
</dbReference>
<dbReference type="InterPro" id="IPR024095">
    <property type="entry name" value="Vesicle_P115"/>
</dbReference>
<dbReference type="InterPro" id="IPR006953">
    <property type="entry name" value="Vesicle_Uso1_P115_head"/>
</dbReference>
<evidence type="ECO:0000256" key="4">
    <source>
        <dbReference type="SAM" id="Coils"/>
    </source>
</evidence>
<feature type="region of interest" description="Disordered" evidence="5">
    <location>
        <begin position="1821"/>
        <end position="1864"/>
    </location>
</feature>
<feature type="region of interest" description="Disordered" evidence="5">
    <location>
        <begin position="1423"/>
        <end position="1450"/>
    </location>
</feature>
<reference evidence="9" key="1">
    <citation type="journal article" date="2013" name="Genome Announc.">
        <title>Genome sequence of the food spoilage yeast Zygosaccharomyces bailii CLIB 213(T).</title>
        <authorList>
            <person name="Galeote V."/>
            <person name="Bigey F."/>
            <person name="Devillers H."/>
            <person name="Neuveglise C."/>
            <person name="Dequin S."/>
        </authorList>
    </citation>
    <scope>NUCLEOTIDE SEQUENCE [LARGE SCALE GENOMIC DNA]</scope>
    <source>
        <strain evidence="9">CLIB 213 / ATCC 58445 / CBS 680 / CCRC 21525 / NBRC 1098 / NCYC 1416 / NRRL Y-2227</strain>
    </source>
</reference>
<accession>A0A8J2TAM8</accession>
<organism evidence="8 9">
    <name type="scientific">Zygosaccharomyces bailii (strain CLIB 213 / ATCC 58445 / CBS 680 / BCRC 21525 / NBRC 1098 / NCYC 1416 / NRRL Y-2227)</name>
    <dbReference type="NCBI Taxonomy" id="1333698"/>
    <lineage>
        <taxon>Eukaryota</taxon>
        <taxon>Fungi</taxon>
        <taxon>Dikarya</taxon>
        <taxon>Ascomycota</taxon>
        <taxon>Saccharomycotina</taxon>
        <taxon>Saccharomycetes</taxon>
        <taxon>Saccharomycetales</taxon>
        <taxon>Saccharomycetaceae</taxon>
        <taxon>Zygosaccharomyces</taxon>
    </lineage>
</organism>
<dbReference type="FunFam" id="1.25.10.10:FF:000552">
    <property type="entry name" value="USO1p protein"/>
    <property type="match status" value="1"/>
</dbReference>
<dbReference type="InterPro" id="IPR011989">
    <property type="entry name" value="ARM-like"/>
</dbReference>
<dbReference type="GO" id="GO:0005783">
    <property type="term" value="C:endoplasmic reticulum"/>
    <property type="evidence" value="ECO:0007669"/>
    <property type="project" value="TreeGrafter"/>
</dbReference>
<feature type="compositionally biased region" description="Acidic residues" evidence="5">
    <location>
        <begin position="1890"/>
        <end position="1916"/>
    </location>
</feature>
<comment type="subcellular location">
    <subcellularLocation>
        <location evidence="1">Golgi apparatus</location>
    </subcellularLocation>
</comment>
<feature type="compositionally biased region" description="Basic and acidic residues" evidence="5">
    <location>
        <begin position="1841"/>
        <end position="1853"/>
    </location>
</feature>
<dbReference type="Proteomes" id="UP000019375">
    <property type="component" value="Unassembled WGS sequence"/>
</dbReference>
<dbReference type="GO" id="GO:0006886">
    <property type="term" value="P:intracellular protein transport"/>
    <property type="evidence" value="ECO:0007669"/>
    <property type="project" value="InterPro"/>
</dbReference>
<dbReference type="SUPFAM" id="SSF57997">
    <property type="entry name" value="Tropomyosin"/>
    <property type="match status" value="1"/>
</dbReference>
<dbReference type="InterPro" id="IPR006955">
    <property type="entry name" value="Uso1_p115_C"/>
</dbReference>
<dbReference type="Pfam" id="PF04871">
    <property type="entry name" value="Uso1_p115_C"/>
    <property type="match status" value="1"/>
</dbReference>
<dbReference type="PANTHER" id="PTHR10013:SF0">
    <property type="entry name" value="GENERAL VESICULAR TRANSPORT FACTOR P115"/>
    <property type="match status" value="1"/>
</dbReference>
<dbReference type="PANTHER" id="PTHR10013">
    <property type="entry name" value="GENERAL VESICULAR TRANSPORT FACTOR P115"/>
    <property type="match status" value="1"/>
</dbReference>
<evidence type="ECO:0000313" key="8">
    <source>
        <dbReference type="EMBL" id="CDF91372.1"/>
    </source>
</evidence>
<dbReference type="Gene3D" id="1.25.10.10">
    <property type="entry name" value="Leucine-rich Repeat Variant"/>
    <property type="match status" value="1"/>
</dbReference>
<dbReference type="SUPFAM" id="SSF48371">
    <property type="entry name" value="ARM repeat"/>
    <property type="match status" value="1"/>
</dbReference>
<gene>
    <name evidence="8" type="ORF">BN860_01376g</name>
</gene>
<keyword evidence="2" id="KW-0333">Golgi apparatus</keyword>
<dbReference type="GO" id="GO:0006888">
    <property type="term" value="P:endoplasmic reticulum to Golgi vesicle-mediated transport"/>
    <property type="evidence" value="ECO:0007669"/>
    <property type="project" value="TreeGrafter"/>
</dbReference>
<feature type="domain" description="Uso1/p115-like vesicle tethering protein C-terminal" evidence="7">
    <location>
        <begin position="1769"/>
        <end position="1906"/>
    </location>
</feature>
<keyword evidence="9" id="KW-1185">Reference proteome</keyword>
<dbReference type="GO" id="GO:0000139">
    <property type="term" value="C:Golgi membrane"/>
    <property type="evidence" value="ECO:0007669"/>
    <property type="project" value="InterPro"/>
</dbReference>
<evidence type="ECO:0000256" key="1">
    <source>
        <dbReference type="ARBA" id="ARBA00004555"/>
    </source>
</evidence>
<feature type="compositionally biased region" description="Basic and acidic residues" evidence="5">
    <location>
        <begin position="1821"/>
        <end position="1834"/>
    </location>
</feature>
<evidence type="ECO:0000256" key="2">
    <source>
        <dbReference type="ARBA" id="ARBA00023034"/>
    </source>
</evidence>
<protein>
    <submittedName>
        <fullName evidence="8">ZYBA0S11-01376g1_1</fullName>
    </submittedName>
</protein>
<dbReference type="EMBL" id="HG316464">
    <property type="protein sequence ID" value="CDF91372.1"/>
    <property type="molecule type" value="Genomic_DNA"/>
</dbReference>
<evidence type="ECO:0000256" key="3">
    <source>
        <dbReference type="ARBA" id="ARBA00023054"/>
    </source>
</evidence>
<name>A0A8J2TAM8_ZYGB2</name>
<feature type="coiled-coil region" evidence="4">
    <location>
        <begin position="691"/>
        <end position="943"/>
    </location>
</feature>
<feature type="compositionally biased region" description="Basic and acidic residues" evidence="5">
    <location>
        <begin position="1771"/>
        <end position="1785"/>
    </location>
</feature>
<evidence type="ECO:0000313" key="9">
    <source>
        <dbReference type="Proteomes" id="UP000019375"/>
    </source>
</evidence>